<name>A0A098B0G7_DESHA</name>
<feature type="domain" description="Peptidase M24" evidence="1">
    <location>
        <begin position="177"/>
        <end position="382"/>
    </location>
</feature>
<dbReference type="InterPro" id="IPR029149">
    <property type="entry name" value="Creatin/AminoP/Spt16_N"/>
</dbReference>
<dbReference type="CDD" id="cd01066">
    <property type="entry name" value="APP_MetAP"/>
    <property type="match status" value="1"/>
</dbReference>
<dbReference type="PATRIC" id="fig|49338.4.peg.2656"/>
<evidence type="ECO:0000313" key="3">
    <source>
        <dbReference type="EMBL" id="CDX02359.1"/>
    </source>
</evidence>
<protein>
    <submittedName>
        <fullName evidence="3">Peptidase M24</fullName>
    </submittedName>
</protein>
<dbReference type="InterPro" id="IPR050659">
    <property type="entry name" value="Peptidase_M24B"/>
</dbReference>
<dbReference type="Pfam" id="PF01321">
    <property type="entry name" value="Creatinase_N"/>
    <property type="match status" value="1"/>
</dbReference>
<reference evidence="3" key="1">
    <citation type="submission" date="2014-07" db="EMBL/GenBank/DDBJ databases">
        <authorList>
            <person name="Hornung V.Bastian."/>
        </authorList>
    </citation>
    <scope>NUCLEOTIDE SEQUENCE</scope>
    <source>
        <strain evidence="3">PCE-S</strain>
    </source>
</reference>
<evidence type="ECO:0000259" key="1">
    <source>
        <dbReference type="Pfam" id="PF00557"/>
    </source>
</evidence>
<dbReference type="Pfam" id="PF00557">
    <property type="entry name" value="Peptidase_M24"/>
    <property type="match status" value="1"/>
</dbReference>
<accession>A0A098B0G7</accession>
<gene>
    <name evidence="3" type="ORF">DPCES_2472</name>
</gene>
<sequence>MQLNRYAKIVSPTSHKEFDRRHGAVQAKMKEKGIEGILLYGSYIRQCGAIRYFVDFPTGGTNGLYAIMPDEGGLALFGHGHVNSTTIPKELAYRVDINFGYPYAGIAGFTLPHIFDEVVKYVKKRNMKRIGLYRTGMLPYDFVRTIADNIPGVELVQVDDMLDEIMAVKSEEELEICRYVCKVHDQIYAALPVLVRPGKREKDLTNEIQKIATDLDCEGLNIMIGAGNPMAHHQHYFFQNKVIQENDYIDLLVEVSVAGGYYGELSRMWSLSEPDEEMIELNKHSMEVQDILAAAARPGVPAAKLMEILHDYQKEHGYKLEDRFFGHSQGLDLTQRPLYAYDENMLLQENMFISIHPAMENSHMWAFNTDNYIITKEGAVRVNQTPRGIFRV</sequence>
<dbReference type="PANTHER" id="PTHR46112">
    <property type="entry name" value="AMINOPEPTIDASE"/>
    <property type="match status" value="1"/>
</dbReference>
<dbReference type="AlphaFoldDB" id="A0A098B0G7"/>
<dbReference type="SUPFAM" id="SSF55920">
    <property type="entry name" value="Creatinase/aminopeptidase"/>
    <property type="match status" value="1"/>
</dbReference>
<dbReference type="Gene3D" id="3.40.350.10">
    <property type="entry name" value="Creatinase/prolidase N-terminal domain"/>
    <property type="match status" value="1"/>
</dbReference>
<dbReference type="InterPro" id="IPR000587">
    <property type="entry name" value="Creatinase_N"/>
</dbReference>
<organism evidence="3">
    <name type="scientific">Desulfitobacterium hafniense</name>
    <name type="common">Desulfitobacterium frappieri</name>
    <dbReference type="NCBI Taxonomy" id="49338"/>
    <lineage>
        <taxon>Bacteria</taxon>
        <taxon>Bacillati</taxon>
        <taxon>Bacillota</taxon>
        <taxon>Clostridia</taxon>
        <taxon>Eubacteriales</taxon>
        <taxon>Desulfitobacteriaceae</taxon>
        <taxon>Desulfitobacterium</taxon>
    </lineage>
</organism>
<evidence type="ECO:0000259" key="2">
    <source>
        <dbReference type="Pfam" id="PF01321"/>
    </source>
</evidence>
<feature type="domain" description="Creatinase N-terminal" evidence="2">
    <location>
        <begin position="21"/>
        <end position="165"/>
    </location>
</feature>
<dbReference type="InterPro" id="IPR036005">
    <property type="entry name" value="Creatinase/aminopeptidase-like"/>
</dbReference>
<dbReference type="PANTHER" id="PTHR46112:SF2">
    <property type="entry name" value="XAA-PRO AMINOPEPTIDASE P-RELATED"/>
    <property type="match status" value="1"/>
</dbReference>
<dbReference type="InterPro" id="IPR000994">
    <property type="entry name" value="Pept_M24"/>
</dbReference>
<dbReference type="EMBL" id="LK996017">
    <property type="protein sequence ID" value="CDX02359.1"/>
    <property type="molecule type" value="Genomic_DNA"/>
</dbReference>
<dbReference type="Gene3D" id="3.90.230.10">
    <property type="entry name" value="Creatinase/methionine aminopeptidase superfamily"/>
    <property type="match status" value="1"/>
</dbReference>
<dbReference type="SUPFAM" id="SSF53092">
    <property type="entry name" value="Creatinase/prolidase N-terminal domain"/>
    <property type="match status" value="1"/>
</dbReference>
<proteinExistence type="predicted"/>